<protein>
    <submittedName>
        <fullName evidence="6">HAD-IB family hydrolase</fullName>
    </submittedName>
</protein>
<dbReference type="Gene3D" id="1.20.1440.100">
    <property type="entry name" value="SG protein - dephosphorylation function"/>
    <property type="match status" value="1"/>
</dbReference>
<keyword evidence="7" id="KW-1185">Reference proteome</keyword>
<evidence type="ECO:0000256" key="2">
    <source>
        <dbReference type="ARBA" id="ARBA00022723"/>
    </source>
</evidence>
<evidence type="ECO:0000313" key="7">
    <source>
        <dbReference type="Proteomes" id="UP000602087"/>
    </source>
</evidence>
<comment type="caution">
    <text evidence="6">The sequence shown here is derived from an EMBL/GenBank/DDBJ whole genome shotgun (WGS) entry which is preliminary data.</text>
</comment>
<keyword evidence="5" id="KW-0472">Membrane</keyword>
<keyword evidence="2" id="KW-0479">Metal-binding</keyword>
<feature type="transmembrane region" description="Helical" evidence="5">
    <location>
        <begin position="246"/>
        <end position="266"/>
    </location>
</feature>
<comment type="similarity">
    <text evidence="1">Belongs to the HAD-like hydrolase superfamily. SerB family.</text>
</comment>
<dbReference type="SUPFAM" id="SSF56784">
    <property type="entry name" value="HAD-like"/>
    <property type="match status" value="1"/>
</dbReference>
<keyword evidence="4" id="KW-0460">Magnesium</keyword>
<evidence type="ECO:0000256" key="3">
    <source>
        <dbReference type="ARBA" id="ARBA00022801"/>
    </source>
</evidence>
<reference evidence="6" key="1">
    <citation type="submission" date="2020-12" db="EMBL/GenBank/DDBJ databases">
        <title>Sanguibacter suaedae sp. nov., isolated from Suaeda aralocaspica.</title>
        <authorList>
            <person name="Ma Q."/>
        </authorList>
    </citation>
    <scope>NUCLEOTIDE SEQUENCE</scope>
    <source>
        <strain evidence="6">YZGR15</strain>
    </source>
</reference>
<keyword evidence="5" id="KW-1133">Transmembrane helix</keyword>
<name>A0A934IDR2_9MICO</name>
<accession>A0A934IDR2</accession>
<dbReference type="Pfam" id="PF12710">
    <property type="entry name" value="HAD"/>
    <property type="match status" value="1"/>
</dbReference>
<organism evidence="6 7">
    <name type="scientific">Sanguibacter suaedae</name>
    <dbReference type="NCBI Taxonomy" id="2795737"/>
    <lineage>
        <taxon>Bacteria</taxon>
        <taxon>Bacillati</taxon>
        <taxon>Actinomycetota</taxon>
        <taxon>Actinomycetes</taxon>
        <taxon>Micrococcales</taxon>
        <taxon>Sanguibacteraceae</taxon>
        <taxon>Sanguibacter</taxon>
    </lineage>
</organism>
<dbReference type="NCBIfam" id="TIGR01490">
    <property type="entry name" value="HAD-SF-IB-hyp1"/>
    <property type="match status" value="1"/>
</dbReference>
<dbReference type="InterPro" id="IPR036412">
    <property type="entry name" value="HAD-like_sf"/>
</dbReference>
<dbReference type="RefSeq" id="WP_198734541.1">
    <property type="nucleotide sequence ID" value="NZ_JAEINH010000013.1"/>
</dbReference>
<dbReference type="GO" id="GO:0046872">
    <property type="term" value="F:metal ion binding"/>
    <property type="evidence" value="ECO:0007669"/>
    <property type="project" value="UniProtKB-KW"/>
</dbReference>
<evidence type="ECO:0000313" key="6">
    <source>
        <dbReference type="EMBL" id="MBI9115971.1"/>
    </source>
</evidence>
<dbReference type="Proteomes" id="UP000602087">
    <property type="component" value="Unassembled WGS sequence"/>
</dbReference>
<evidence type="ECO:0000256" key="5">
    <source>
        <dbReference type="SAM" id="Phobius"/>
    </source>
</evidence>
<dbReference type="PANTHER" id="PTHR43344">
    <property type="entry name" value="PHOSPHOSERINE PHOSPHATASE"/>
    <property type="match status" value="1"/>
</dbReference>
<dbReference type="PANTHER" id="PTHR43344:SF13">
    <property type="entry name" value="PHOSPHATASE RV3661-RELATED"/>
    <property type="match status" value="1"/>
</dbReference>
<evidence type="ECO:0000256" key="1">
    <source>
        <dbReference type="ARBA" id="ARBA00009184"/>
    </source>
</evidence>
<dbReference type="InterPro" id="IPR050582">
    <property type="entry name" value="HAD-like_SerB"/>
</dbReference>
<dbReference type="GO" id="GO:0016787">
    <property type="term" value="F:hydrolase activity"/>
    <property type="evidence" value="ECO:0007669"/>
    <property type="project" value="UniProtKB-KW"/>
</dbReference>
<proteinExistence type="inferred from homology"/>
<dbReference type="FunFam" id="3.40.50.1000:FF:000025">
    <property type="entry name" value="HAD hydrolase, family IB"/>
    <property type="match status" value="1"/>
</dbReference>
<dbReference type="InterPro" id="IPR006385">
    <property type="entry name" value="HAD_hydro_SerB1"/>
</dbReference>
<dbReference type="NCBIfam" id="TIGR01488">
    <property type="entry name" value="HAD-SF-IB"/>
    <property type="match status" value="1"/>
</dbReference>
<dbReference type="CDD" id="cd02612">
    <property type="entry name" value="HAD_PGPPase"/>
    <property type="match status" value="1"/>
</dbReference>
<dbReference type="AlphaFoldDB" id="A0A934IDR2"/>
<dbReference type="EMBL" id="JAEINH010000013">
    <property type="protein sequence ID" value="MBI9115971.1"/>
    <property type="molecule type" value="Genomic_DNA"/>
</dbReference>
<gene>
    <name evidence="6" type="ORF">JAV76_13205</name>
</gene>
<keyword evidence="3 6" id="KW-0378">Hydrolase</keyword>
<evidence type="ECO:0000256" key="4">
    <source>
        <dbReference type="ARBA" id="ARBA00022842"/>
    </source>
</evidence>
<keyword evidence="5" id="KW-0812">Transmembrane</keyword>
<dbReference type="InterPro" id="IPR023214">
    <property type="entry name" value="HAD_sf"/>
</dbReference>
<dbReference type="Gene3D" id="3.40.50.1000">
    <property type="entry name" value="HAD superfamily/HAD-like"/>
    <property type="match status" value="1"/>
</dbReference>
<sequence length="273" mass="29285">MTLDTENPAHGSRPTAAFFDLDKTIIATSSAAAFSKPFYAGGLLTRASVLRSAYAHFLYMVGNADEDQTERMRAHLSNMVAGWPVDQVSTIVAETLHEYIDPYVYAEAVDLIASHHAAGRDVVIVSASGVELVEPIAAVLGADHSIASRMQVEDGRYTGHMDFYAYGPHKATAILELAEERGYDLAGSYAYSDSITDAPMLEVVGHGFAVNPDRTMRRAAAEKGWGVLTFERPVTLRRGLSPRASVLTSVAAVAVGVAAVLTVRALRRSSRAA</sequence>